<dbReference type="Proteomes" id="UP001233999">
    <property type="component" value="Unassembled WGS sequence"/>
</dbReference>
<sequence length="121" mass="14266">RINIFLLSPITFPIINYEDFQALIMLSKTGFNKIYSNIVKLLYTQNFKIQFNPILRFVWLLKTHIPKIMLTIICINLHSMYVIKCKILFILSAYPGFRHILCDILNAVCCECYTALRMSQR</sequence>
<reference evidence="1" key="1">
    <citation type="journal article" date="2023" name="IScience">
        <title>Live-bearing cockroach genome reveals convergent evolutionary mechanisms linked to viviparity in insects and beyond.</title>
        <authorList>
            <person name="Fouks B."/>
            <person name="Harrison M.C."/>
            <person name="Mikhailova A.A."/>
            <person name="Marchal E."/>
            <person name="English S."/>
            <person name="Carruthers M."/>
            <person name="Jennings E.C."/>
            <person name="Chiamaka E.L."/>
            <person name="Frigard R.A."/>
            <person name="Pippel M."/>
            <person name="Attardo G.M."/>
            <person name="Benoit J.B."/>
            <person name="Bornberg-Bauer E."/>
            <person name="Tobe S.S."/>
        </authorList>
    </citation>
    <scope>NUCLEOTIDE SEQUENCE</scope>
    <source>
        <strain evidence="1">Stay&amp;Tobe</strain>
    </source>
</reference>
<feature type="non-terminal residue" evidence="1">
    <location>
        <position position="1"/>
    </location>
</feature>
<proteinExistence type="predicted"/>
<keyword evidence="2" id="KW-1185">Reference proteome</keyword>
<evidence type="ECO:0000313" key="2">
    <source>
        <dbReference type="Proteomes" id="UP001233999"/>
    </source>
</evidence>
<evidence type="ECO:0000313" key="1">
    <source>
        <dbReference type="EMBL" id="KAJ9586960.1"/>
    </source>
</evidence>
<protein>
    <submittedName>
        <fullName evidence="1">Uncharacterized protein</fullName>
    </submittedName>
</protein>
<gene>
    <name evidence="1" type="ORF">L9F63_019451</name>
</gene>
<organism evidence="1 2">
    <name type="scientific">Diploptera punctata</name>
    <name type="common">Pacific beetle cockroach</name>
    <dbReference type="NCBI Taxonomy" id="6984"/>
    <lineage>
        <taxon>Eukaryota</taxon>
        <taxon>Metazoa</taxon>
        <taxon>Ecdysozoa</taxon>
        <taxon>Arthropoda</taxon>
        <taxon>Hexapoda</taxon>
        <taxon>Insecta</taxon>
        <taxon>Pterygota</taxon>
        <taxon>Neoptera</taxon>
        <taxon>Polyneoptera</taxon>
        <taxon>Dictyoptera</taxon>
        <taxon>Blattodea</taxon>
        <taxon>Blaberoidea</taxon>
        <taxon>Blaberidae</taxon>
        <taxon>Diplopterinae</taxon>
        <taxon>Diploptera</taxon>
    </lineage>
</organism>
<feature type="non-terminal residue" evidence="1">
    <location>
        <position position="121"/>
    </location>
</feature>
<dbReference type="AlphaFoldDB" id="A0AAD8EDX4"/>
<name>A0AAD8EDX4_DIPPU</name>
<comment type="caution">
    <text evidence="1">The sequence shown here is derived from an EMBL/GenBank/DDBJ whole genome shotgun (WGS) entry which is preliminary data.</text>
</comment>
<reference evidence="1" key="2">
    <citation type="submission" date="2023-05" db="EMBL/GenBank/DDBJ databases">
        <authorList>
            <person name="Fouks B."/>
        </authorList>
    </citation>
    <scope>NUCLEOTIDE SEQUENCE</scope>
    <source>
        <strain evidence="1">Stay&amp;Tobe</strain>
        <tissue evidence="1">Testes</tissue>
    </source>
</reference>
<accession>A0AAD8EDX4</accession>
<dbReference type="EMBL" id="JASPKZ010006821">
    <property type="protein sequence ID" value="KAJ9586960.1"/>
    <property type="molecule type" value="Genomic_DNA"/>
</dbReference>